<evidence type="ECO:0000256" key="5">
    <source>
        <dbReference type="ARBA" id="ARBA00022679"/>
    </source>
</evidence>
<dbReference type="GO" id="GO:0006241">
    <property type="term" value="P:CTP biosynthetic process"/>
    <property type="evidence" value="ECO:0007669"/>
    <property type="project" value="UniProtKB-UniRule"/>
</dbReference>
<keyword evidence="10 12" id="KW-0460">Magnesium</keyword>
<evidence type="ECO:0000313" key="17">
    <source>
        <dbReference type="EMBL" id="RTR30888.1"/>
    </source>
</evidence>
<comment type="cofactor">
    <cofactor evidence="1 12">
        <name>Mg(2+)</name>
        <dbReference type="ChEBI" id="CHEBI:18420"/>
    </cofactor>
</comment>
<evidence type="ECO:0000256" key="15">
    <source>
        <dbReference type="RuleBase" id="RU004013"/>
    </source>
</evidence>
<dbReference type="AlphaFoldDB" id="A0A3S0LAN7"/>
<evidence type="ECO:0000256" key="8">
    <source>
        <dbReference type="ARBA" id="ARBA00022777"/>
    </source>
</evidence>
<dbReference type="HAMAP" id="MF_00451">
    <property type="entry name" value="NDP_kinase"/>
    <property type="match status" value="1"/>
</dbReference>
<dbReference type="InterPro" id="IPR001564">
    <property type="entry name" value="Nucleoside_diP_kinase"/>
</dbReference>
<dbReference type="GO" id="GO:0046872">
    <property type="term" value="F:metal ion binding"/>
    <property type="evidence" value="ECO:0007669"/>
    <property type="project" value="UniProtKB-KW"/>
</dbReference>
<evidence type="ECO:0000256" key="10">
    <source>
        <dbReference type="ARBA" id="ARBA00022842"/>
    </source>
</evidence>
<dbReference type="Proteomes" id="UP000277766">
    <property type="component" value="Unassembled WGS sequence"/>
</dbReference>
<evidence type="ECO:0000256" key="12">
    <source>
        <dbReference type="HAMAP-Rule" id="MF_00451"/>
    </source>
</evidence>
<evidence type="ECO:0000256" key="11">
    <source>
        <dbReference type="ARBA" id="ARBA00023080"/>
    </source>
</evidence>
<dbReference type="PANTHER" id="PTHR11349">
    <property type="entry name" value="NUCLEOSIDE DIPHOSPHATE KINASE"/>
    <property type="match status" value="1"/>
</dbReference>
<evidence type="ECO:0000256" key="2">
    <source>
        <dbReference type="ARBA" id="ARBA00008142"/>
    </source>
</evidence>
<reference evidence="17 18" key="1">
    <citation type="submission" date="2018-12" db="EMBL/GenBank/DDBJ databases">
        <title>Deinococcus radiophilus ATCC 27603 genome sequencing and assembly.</title>
        <authorList>
            <person name="Maclea K.S."/>
            <person name="Maynard C.R."/>
        </authorList>
    </citation>
    <scope>NUCLEOTIDE SEQUENCE [LARGE SCALE GENOMIC DNA]</scope>
    <source>
        <strain evidence="17 18">ATCC 27603</strain>
    </source>
</reference>
<keyword evidence="12" id="KW-0597">Phosphoprotein</keyword>
<dbReference type="GO" id="GO:0004550">
    <property type="term" value="F:nucleoside diphosphate kinase activity"/>
    <property type="evidence" value="ECO:0007669"/>
    <property type="project" value="UniProtKB-UniRule"/>
</dbReference>
<dbReference type="PRINTS" id="PR01243">
    <property type="entry name" value="NUCDPKINASE"/>
</dbReference>
<dbReference type="OrthoDB" id="9801161at2"/>
<keyword evidence="5 12" id="KW-0808">Transferase</keyword>
<comment type="catalytic activity">
    <reaction evidence="12 15">
        <text>a 2'-deoxyribonucleoside 5'-diphosphate + ATP = a 2'-deoxyribonucleoside 5'-triphosphate + ADP</text>
        <dbReference type="Rhea" id="RHEA:44640"/>
        <dbReference type="ChEBI" id="CHEBI:30616"/>
        <dbReference type="ChEBI" id="CHEBI:61560"/>
        <dbReference type="ChEBI" id="CHEBI:73316"/>
        <dbReference type="ChEBI" id="CHEBI:456216"/>
        <dbReference type="EC" id="2.7.4.6"/>
    </reaction>
</comment>
<dbReference type="EMBL" id="RXPE01000001">
    <property type="protein sequence ID" value="RTR30888.1"/>
    <property type="molecule type" value="Genomic_DNA"/>
</dbReference>
<gene>
    <name evidence="12" type="primary">ndk</name>
    <name evidence="17" type="ORF">EJ104_01150</name>
</gene>
<evidence type="ECO:0000259" key="16">
    <source>
        <dbReference type="SMART" id="SM00562"/>
    </source>
</evidence>
<dbReference type="PROSITE" id="PS51374">
    <property type="entry name" value="NDPK_LIKE"/>
    <property type="match status" value="1"/>
</dbReference>
<feature type="binding site" evidence="12 13">
    <location>
        <position position="105"/>
    </location>
    <ligand>
        <name>ATP</name>
        <dbReference type="ChEBI" id="CHEBI:30616"/>
    </ligand>
</feature>
<keyword evidence="7 12" id="KW-0547">Nucleotide-binding</keyword>
<name>A0A3S0LAN7_9DEIO</name>
<feature type="binding site" evidence="12 13">
    <location>
        <position position="122"/>
    </location>
    <ligand>
        <name>ATP</name>
        <dbReference type="ChEBI" id="CHEBI:30616"/>
    </ligand>
</feature>
<comment type="catalytic activity">
    <reaction evidence="12">
        <text>a ribonucleoside 5'-diphosphate + ATP = a ribonucleoside 5'-triphosphate + ADP</text>
        <dbReference type="Rhea" id="RHEA:18113"/>
        <dbReference type="ChEBI" id="CHEBI:30616"/>
        <dbReference type="ChEBI" id="CHEBI:57930"/>
        <dbReference type="ChEBI" id="CHEBI:61557"/>
        <dbReference type="ChEBI" id="CHEBI:456216"/>
        <dbReference type="EC" id="2.7.4.6"/>
    </reaction>
</comment>
<keyword evidence="8 12" id="KW-0418">Kinase</keyword>
<accession>A0A3S0LAN7</accession>
<feature type="binding site" evidence="12 13">
    <location>
        <position position="77"/>
    </location>
    <ligand>
        <name>ATP</name>
        <dbReference type="ChEBI" id="CHEBI:30616"/>
    </ligand>
</feature>
<proteinExistence type="inferred from homology"/>
<feature type="binding site" evidence="12 13">
    <location>
        <position position="29"/>
    </location>
    <ligand>
        <name>ATP</name>
        <dbReference type="ChEBI" id="CHEBI:30616"/>
    </ligand>
</feature>
<dbReference type="EC" id="2.7.4.6" evidence="3 12"/>
<dbReference type="SMART" id="SM00562">
    <property type="entry name" value="NDK"/>
    <property type="match status" value="1"/>
</dbReference>
<dbReference type="Pfam" id="PF00334">
    <property type="entry name" value="NDK"/>
    <property type="match status" value="1"/>
</dbReference>
<dbReference type="Gene3D" id="3.30.70.141">
    <property type="entry name" value="Nucleoside diphosphate kinase-like domain"/>
    <property type="match status" value="1"/>
</dbReference>
<dbReference type="InterPro" id="IPR023005">
    <property type="entry name" value="Nucleoside_diP_kinase_AS"/>
</dbReference>
<dbReference type="GO" id="GO:0005524">
    <property type="term" value="F:ATP binding"/>
    <property type="evidence" value="ECO:0007669"/>
    <property type="project" value="UniProtKB-UniRule"/>
</dbReference>
<feature type="domain" description="Nucleoside diphosphate kinase-like" evidence="16">
    <location>
        <begin position="21"/>
        <end position="158"/>
    </location>
</feature>
<evidence type="ECO:0000256" key="4">
    <source>
        <dbReference type="ARBA" id="ARBA00017632"/>
    </source>
</evidence>
<dbReference type="FunFam" id="3.30.70.141:FF:000003">
    <property type="entry name" value="Nucleoside diphosphate kinase"/>
    <property type="match status" value="1"/>
</dbReference>
<organism evidence="17 18">
    <name type="scientific">Deinococcus radiophilus</name>
    <dbReference type="NCBI Taxonomy" id="32062"/>
    <lineage>
        <taxon>Bacteria</taxon>
        <taxon>Thermotogati</taxon>
        <taxon>Deinococcota</taxon>
        <taxon>Deinococci</taxon>
        <taxon>Deinococcales</taxon>
        <taxon>Deinococcaceae</taxon>
        <taxon>Deinococcus</taxon>
    </lineage>
</organism>
<dbReference type="InterPro" id="IPR036850">
    <property type="entry name" value="NDK-like_dom_sf"/>
</dbReference>
<protein>
    <recommendedName>
        <fullName evidence="4 12">Nucleoside diphosphate kinase</fullName>
        <shortName evidence="12">NDK</shortName>
        <shortName evidence="12">NDP kinase</shortName>
        <ecNumber evidence="3 12">2.7.4.6</ecNumber>
    </recommendedName>
    <alternativeName>
        <fullName evidence="12">Nucleoside-2-P kinase</fullName>
    </alternativeName>
</protein>
<keyword evidence="9 12" id="KW-0067">ATP-binding</keyword>
<dbReference type="NCBIfam" id="NF001908">
    <property type="entry name" value="PRK00668.1"/>
    <property type="match status" value="1"/>
</dbReference>
<feature type="active site" description="Pros-phosphohistidine intermediate" evidence="12 13">
    <location>
        <position position="135"/>
    </location>
</feature>
<feature type="binding site" evidence="12 13">
    <location>
        <position position="132"/>
    </location>
    <ligand>
        <name>ATP</name>
        <dbReference type="ChEBI" id="CHEBI:30616"/>
    </ligand>
</feature>
<keyword evidence="6 12" id="KW-0479">Metal-binding</keyword>
<dbReference type="PROSITE" id="PS00469">
    <property type="entry name" value="NDPK"/>
    <property type="match status" value="1"/>
</dbReference>
<dbReference type="GO" id="GO:0006183">
    <property type="term" value="P:GTP biosynthetic process"/>
    <property type="evidence" value="ECO:0007669"/>
    <property type="project" value="UniProtKB-UniRule"/>
</dbReference>
<evidence type="ECO:0000256" key="9">
    <source>
        <dbReference type="ARBA" id="ARBA00022840"/>
    </source>
</evidence>
<evidence type="ECO:0000256" key="7">
    <source>
        <dbReference type="ARBA" id="ARBA00022741"/>
    </source>
</evidence>
<comment type="caution">
    <text evidence="17">The sequence shown here is derived from an EMBL/GenBank/DDBJ whole genome shotgun (WGS) entry which is preliminary data.</text>
</comment>
<dbReference type="SUPFAM" id="SSF54919">
    <property type="entry name" value="Nucleoside diphosphate kinase, NDK"/>
    <property type="match status" value="1"/>
</dbReference>
<dbReference type="CDD" id="cd04413">
    <property type="entry name" value="NDPk_I"/>
    <property type="match status" value="1"/>
</dbReference>
<comment type="similarity">
    <text evidence="2 12 13 14">Belongs to the NDK family.</text>
</comment>
<evidence type="ECO:0000256" key="13">
    <source>
        <dbReference type="PROSITE-ProRule" id="PRU00706"/>
    </source>
</evidence>
<comment type="subcellular location">
    <subcellularLocation>
        <location evidence="12">Cytoplasm</location>
    </subcellularLocation>
</comment>
<feature type="binding site" evidence="12 13">
    <location>
        <position position="111"/>
    </location>
    <ligand>
        <name>ATP</name>
        <dbReference type="ChEBI" id="CHEBI:30616"/>
    </ligand>
</feature>
<comment type="function">
    <text evidence="12">Major role in the synthesis of nucleoside triphosphates other than ATP. The ATP gamma phosphate is transferred to the NDP beta phosphate via a ping-pong mechanism, using a phosphorylated active-site intermediate.</text>
</comment>
<dbReference type="GO" id="GO:0005737">
    <property type="term" value="C:cytoplasm"/>
    <property type="evidence" value="ECO:0007669"/>
    <property type="project" value="UniProtKB-SubCell"/>
</dbReference>
<evidence type="ECO:0000313" key="18">
    <source>
        <dbReference type="Proteomes" id="UP000277766"/>
    </source>
</evidence>
<evidence type="ECO:0000256" key="6">
    <source>
        <dbReference type="ARBA" id="ARBA00022723"/>
    </source>
</evidence>
<evidence type="ECO:0000256" key="3">
    <source>
        <dbReference type="ARBA" id="ARBA00012966"/>
    </source>
</evidence>
<keyword evidence="11 12" id="KW-0546">Nucleotide metabolism</keyword>
<keyword evidence="18" id="KW-1185">Reference proteome</keyword>
<dbReference type="InterPro" id="IPR034907">
    <property type="entry name" value="NDK-like_dom"/>
</dbReference>
<keyword evidence="12" id="KW-0963">Cytoplasm</keyword>
<evidence type="ECO:0000256" key="14">
    <source>
        <dbReference type="RuleBase" id="RU004011"/>
    </source>
</evidence>
<evidence type="ECO:0000256" key="1">
    <source>
        <dbReference type="ARBA" id="ARBA00001946"/>
    </source>
</evidence>
<dbReference type="GO" id="GO:0006228">
    <property type="term" value="P:UTP biosynthetic process"/>
    <property type="evidence" value="ECO:0007669"/>
    <property type="project" value="UniProtKB-UniRule"/>
</dbReference>
<sequence>MLKLWAFAPAADKCFTLWIMSERTFAMIKPDGVKRGLTAEILRRIEHKGYRVVGLKLYQIPREVAENHYGEHSDKPFFGELVDFITSGPVVAIALEGENAIAGWRSMMGATNPANAAPGTIRGDFATSMGENVSHGSDSPESAERELALFFSDSELIK</sequence>
<comment type="subunit">
    <text evidence="12">Homotetramer.</text>
</comment>